<dbReference type="HAMAP" id="MF_00008">
    <property type="entry name" value="Thymidy_synth_bact"/>
    <property type="match status" value="1"/>
</dbReference>
<dbReference type="PANTHER" id="PTHR11548:SF9">
    <property type="entry name" value="THYMIDYLATE SYNTHASE"/>
    <property type="match status" value="1"/>
</dbReference>
<dbReference type="EC" id="2.1.1.45" evidence="2"/>
<proteinExistence type="inferred from homology"/>
<dbReference type="InterPro" id="IPR023451">
    <property type="entry name" value="Thymidate_synth/dCMP_Mease_dom"/>
</dbReference>
<dbReference type="InterPro" id="IPR045097">
    <property type="entry name" value="Thymidate_synth/dCMP_Mease"/>
</dbReference>
<dbReference type="GeneID" id="18501011"/>
<dbReference type="Proteomes" id="UP000204235">
    <property type="component" value="Segment"/>
</dbReference>
<evidence type="ECO:0000256" key="1">
    <source>
        <dbReference type="ARBA" id="ARBA00009972"/>
    </source>
</evidence>
<keyword evidence="7" id="KW-1185">Reference proteome</keyword>
<dbReference type="GO" id="GO:0004799">
    <property type="term" value="F:thymidylate synthase activity"/>
    <property type="evidence" value="ECO:0007669"/>
    <property type="project" value="UniProtKB-EC"/>
</dbReference>
<name>W8CZX8_9CAUD</name>
<dbReference type="KEGG" id="vg:18501011"/>
<dbReference type="EMBL" id="KF623294">
    <property type="protein sequence ID" value="AGX01835.1"/>
    <property type="molecule type" value="Genomic_DNA"/>
</dbReference>
<accession>W8CZX8</accession>
<gene>
    <name evidence="6" type="primary">thyA</name>
</gene>
<dbReference type="InterPro" id="IPR036926">
    <property type="entry name" value="Thymidate_synth/dCMP_Mease_sf"/>
</dbReference>
<feature type="domain" description="Thymidylate synthase/dCMP hydroxymethylase" evidence="5">
    <location>
        <begin position="22"/>
        <end position="387"/>
    </location>
</feature>
<comment type="similarity">
    <text evidence="1">Belongs to the thymidylate synthase family.</text>
</comment>
<evidence type="ECO:0000256" key="3">
    <source>
        <dbReference type="ARBA" id="ARBA00022603"/>
    </source>
</evidence>
<reference evidence="6 7" key="1">
    <citation type="journal article" date="2014" name="FEMS Microbiol. Lett.">
        <title>The genome of the Erwinia amylovora phage PhiEaH1 reveals greater diversity and broadens the applicability of phages for the treatment of fire blight.</title>
        <authorList>
            <person name="Meczker K."/>
            <person name="Domotor D."/>
            <person name="Vass J."/>
            <person name="Rakhely G."/>
            <person name="Schneider G."/>
            <person name="Kovacs T."/>
        </authorList>
    </citation>
    <scope>NUCLEOTIDE SEQUENCE [LARGE SCALE GENOMIC DNA]</scope>
</reference>
<dbReference type="RefSeq" id="YP_009010166.1">
    <property type="nucleotide sequence ID" value="NC_023610.1"/>
</dbReference>
<evidence type="ECO:0000256" key="2">
    <source>
        <dbReference type="ARBA" id="ARBA00011947"/>
    </source>
</evidence>
<evidence type="ECO:0000256" key="4">
    <source>
        <dbReference type="ARBA" id="ARBA00022679"/>
    </source>
</evidence>
<evidence type="ECO:0000313" key="6">
    <source>
        <dbReference type="EMBL" id="AGX01835.1"/>
    </source>
</evidence>
<organism evidence="6 7">
    <name type="scientific">Erwinia phage PhiEaH1</name>
    <dbReference type="NCBI Taxonomy" id="1401669"/>
    <lineage>
        <taxon>Viruses</taxon>
        <taxon>Duplodnaviria</taxon>
        <taxon>Heunggongvirae</taxon>
        <taxon>Uroviricota</taxon>
        <taxon>Caudoviricetes</taxon>
        <taxon>Chimalliviridae</taxon>
        <taxon>Iapetusvirus</taxon>
        <taxon>Iapetusvirus EaH1</taxon>
    </lineage>
</organism>
<sequence>MTTLGCLMRKFFYTQTGHLHMQQYLDLMAKTVKEGRYREGRNGGTYGIFGHQMRFNLADGFPLVTTKKVHLRSIIHEMLWFMQGSTDNRELAKEGVTIWNEWAATKEMVEVGENVNWVAAQQNAPITCPPGFDDMAWTDILVWFTKAGLDVNDYMYIQEGEIGPMYGKQMRAWPTAFGSIDQIKTILATLKKDPMSRRMCVSTWNPESLPWEDHSVEENVMEGRMALAPCHAFFQFYADELTTWERLTYVDRHYLSQHVLRHEAQFIKELDEAKVPKYRLSCQMYQRSADIPLGVPFNIAGYALLIHMFSHILNMIPGDFVHSLGDAHIYANQMGMTKTQLSRTPMKLPKLRIDTKGREVTDPAFFQFDDFILEGYESHAHIPYPVSK</sequence>
<dbReference type="PRINTS" id="PR00108">
    <property type="entry name" value="THYMDSNTHASE"/>
</dbReference>
<protein>
    <recommendedName>
        <fullName evidence="2">thymidylate synthase</fullName>
        <ecNumber evidence="2">2.1.1.45</ecNumber>
    </recommendedName>
</protein>
<evidence type="ECO:0000259" key="5">
    <source>
        <dbReference type="Pfam" id="PF00303"/>
    </source>
</evidence>
<dbReference type="PANTHER" id="PTHR11548">
    <property type="entry name" value="THYMIDYLATE SYNTHASE 1"/>
    <property type="match status" value="1"/>
</dbReference>
<keyword evidence="4" id="KW-0808">Transferase</keyword>
<dbReference type="GO" id="GO:0032259">
    <property type="term" value="P:methylation"/>
    <property type="evidence" value="ECO:0007669"/>
    <property type="project" value="UniProtKB-KW"/>
</dbReference>
<dbReference type="InterPro" id="IPR000398">
    <property type="entry name" value="Thymidylate_synthase"/>
</dbReference>
<dbReference type="GO" id="GO:0006231">
    <property type="term" value="P:dTMP biosynthetic process"/>
    <property type="evidence" value="ECO:0007669"/>
    <property type="project" value="InterPro"/>
</dbReference>
<dbReference type="CDD" id="cd00351">
    <property type="entry name" value="TS_Pyrimidine_HMase"/>
    <property type="match status" value="1"/>
</dbReference>
<dbReference type="SUPFAM" id="SSF55831">
    <property type="entry name" value="Thymidylate synthase/dCMP hydroxymethylase"/>
    <property type="match status" value="1"/>
</dbReference>
<dbReference type="NCBIfam" id="TIGR03284">
    <property type="entry name" value="thym_sym"/>
    <property type="match status" value="2"/>
</dbReference>
<dbReference type="Gene3D" id="3.30.572.10">
    <property type="entry name" value="Thymidylate synthase/dCMP hydroxymethylase domain"/>
    <property type="match status" value="1"/>
</dbReference>
<keyword evidence="3" id="KW-0489">Methyltransferase</keyword>
<dbReference type="Pfam" id="PF00303">
    <property type="entry name" value="Thymidylat_synt"/>
    <property type="match status" value="1"/>
</dbReference>
<dbReference type="OrthoDB" id="13491at10239"/>
<evidence type="ECO:0000313" key="7">
    <source>
        <dbReference type="Proteomes" id="UP000204235"/>
    </source>
</evidence>